<dbReference type="AlphaFoldDB" id="A0A8S9GDV6"/>
<proteinExistence type="predicted"/>
<dbReference type="EMBL" id="QGKW02002005">
    <property type="protein sequence ID" value="KAF2543244.1"/>
    <property type="molecule type" value="Genomic_DNA"/>
</dbReference>
<comment type="caution">
    <text evidence="1">The sequence shown here is derived from an EMBL/GenBank/DDBJ whole genome shotgun (WGS) entry which is preliminary data.</text>
</comment>
<protein>
    <submittedName>
        <fullName evidence="1">Uncharacterized protein</fullName>
    </submittedName>
</protein>
<accession>A0A8S9GDV6</accession>
<dbReference type="Proteomes" id="UP000712281">
    <property type="component" value="Unassembled WGS sequence"/>
</dbReference>
<reference evidence="1" key="1">
    <citation type="submission" date="2019-12" db="EMBL/GenBank/DDBJ databases">
        <title>Genome sequencing and annotation of Brassica cretica.</title>
        <authorList>
            <person name="Studholme D.J."/>
            <person name="Sarris P.F."/>
        </authorList>
    </citation>
    <scope>NUCLEOTIDE SEQUENCE</scope>
    <source>
        <strain evidence="1">PFS-001/15</strain>
        <tissue evidence="1">Leaf</tissue>
    </source>
</reference>
<organism evidence="1 2">
    <name type="scientific">Brassica cretica</name>
    <name type="common">Mustard</name>
    <dbReference type="NCBI Taxonomy" id="69181"/>
    <lineage>
        <taxon>Eukaryota</taxon>
        <taxon>Viridiplantae</taxon>
        <taxon>Streptophyta</taxon>
        <taxon>Embryophyta</taxon>
        <taxon>Tracheophyta</taxon>
        <taxon>Spermatophyta</taxon>
        <taxon>Magnoliopsida</taxon>
        <taxon>eudicotyledons</taxon>
        <taxon>Gunneridae</taxon>
        <taxon>Pentapetalae</taxon>
        <taxon>rosids</taxon>
        <taxon>malvids</taxon>
        <taxon>Brassicales</taxon>
        <taxon>Brassicaceae</taxon>
        <taxon>Brassiceae</taxon>
        <taxon>Brassica</taxon>
    </lineage>
</organism>
<evidence type="ECO:0000313" key="2">
    <source>
        <dbReference type="Proteomes" id="UP000712281"/>
    </source>
</evidence>
<gene>
    <name evidence="1" type="ORF">F2Q68_00028921</name>
</gene>
<evidence type="ECO:0000313" key="1">
    <source>
        <dbReference type="EMBL" id="KAF2543244.1"/>
    </source>
</evidence>
<name>A0A8S9GDV6_BRACR</name>
<sequence>MREEKERSFLPGAGTRPVLLGVRVPDRSETHGFRMLRLEKLEDEDERRENTRKP</sequence>